<proteinExistence type="predicted"/>
<evidence type="ECO:0000313" key="1">
    <source>
        <dbReference type="EMBL" id="EJK47978.1"/>
    </source>
</evidence>
<reference evidence="1 2" key="1">
    <citation type="journal article" date="2012" name="Genome Biol.">
        <title>Genome and low-iron response of an oceanic diatom adapted to chronic iron limitation.</title>
        <authorList>
            <person name="Lommer M."/>
            <person name="Specht M."/>
            <person name="Roy A.S."/>
            <person name="Kraemer L."/>
            <person name="Andreson R."/>
            <person name="Gutowska M.A."/>
            <person name="Wolf J."/>
            <person name="Bergner S.V."/>
            <person name="Schilhabel M.B."/>
            <person name="Klostermeier U.C."/>
            <person name="Beiko R.G."/>
            <person name="Rosenstiel P."/>
            <person name="Hippler M."/>
            <person name="Laroche J."/>
        </authorList>
    </citation>
    <scope>NUCLEOTIDE SEQUENCE [LARGE SCALE GENOMIC DNA]</scope>
    <source>
        <strain evidence="1 2">CCMP1005</strain>
    </source>
</reference>
<dbReference type="EMBL" id="AGNL01046413">
    <property type="protein sequence ID" value="EJK47978.1"/>
    <property type="molecule type" value="Genomic_DNA"/>
</dbReference>
<dbReference type="Proteomes" id="UP000266841">
    <property type="component" value="Unassembled WGS sequence"/>
</dbReference>
<sequence>MTAQQQQNPFIPITTSGLSEPWNIWNDNQYWDLHGFSGTPCRDGIFLQGPAITSAGQTVSATLNRLVHFRLTYEEVQLSSSNGQSVELWGDRDYLASGFENTPCSGGVLWRPSVMWGIRPGTAVGIDFGDPNVEHAD</sequence>
<feature type="non-terminal residue" evidence="1">
    <location>
        <position position="137"/>
    </location>
</feature>
<accession>K0R4F8</accession>
<organism evidence="1 2">
    <name type="scientific">Thalassiosira oceanica</name>
    <name type="common">Marine diatom</name>
    <dbReference type="NCBI Taxonomy" id="159749"/>
    <lineage>
        <taxon>Eukaryota</taxon>
        <taxon>Sar</taxon>
        <taxon>Stramenopiles</taxon>
        <taxon>Ochrophyta</taxon>
        <taxon>Bacillariophyta</taxon>
        <taxon>Coscinodiscophyceae</taxon>
        <taxon>Thalassiosirophycidae</taxon>
        <taxon>Thalassiosirales</taxon>
        <taxon>Thalassiosiraceae</taxon>
        <taxon>Thalassiosira</taxon>
    </lineage>
</organism>
<dbReference type="AlphaFoldDB" id="K0R4F8"/>
<protein>
    <submittedName>
        <fullName evidence="1">Uncharacterized protein</fullName>
    </submittedName>
</protein>
<keyword evidence="2" id="KW-1185">Reference proteome</keyword>
<evidence type="ECO:0000313" key="2">
    <source>
        <dbReference type="Proteomes" id="UP000266841"/>
    </source>
</evidence>
<comment type="caution">
    <text evidence="1">The sequence shown here is derived from an EMBL/GenBank/DDBJ whole genome shotgun (WGS) entry which is preliminary data.</text>
</comment>
<gene>
    <name evidence="1" type="ORF">THAOC_33264</name>
</gene>
<name>K0R4F8_THAOC</name>